<comment type="caution">
    <text evidence="2">The sequence shown here is derived from an EMBL/GenBank/DDBJ whole genome shotgun (WGS) entry which is preliminary data.</text>
</comment>
<dbReference type="Proteomes" id="UP001152561">
    <property type="component" value="Unassembled WGS sequence"/>
</dbReference>
<dbReference type="EMBL" id="JAJAGQ010000006">
    <property type="protein sequence ID" value="KAJ8560668.1"/>
    <property type="molecule type" value="Genomic_DNA"/>
</dbReference>
<accession>A0A9Q1RHQ6</accession>
<evidence type="ECO:0000313" key="2">
    <source>
        <dbReference type="EMBL" id="KAJ8560668.1"/>
    </source>
</evidence>
<reference evidence="3" key="1">
    <citation type="journal article" date="2023" name="Proc. Natl. Acad. Sci. U.S.A.">
        <title>Genomic and structural basis for evolution of tropane alkaloid biosynthesis.</title>
        <authorList>
            <person name="Wanga Y.-J."/>
            <person name="Taina T."/>
            <person name="Yua J.-Y."/>
            <person name="Lia J."/>
            <person name="Xua B."/>
            <person name="Chenc J."/>
            <person name="D'Auriad J.C."/>
            <person name="Huanga J.-P."/>
            <person name="Huanga S.-X."/>
        </authorList>
    </citation>
    <scope>NUCLEOTIDE SEQUENCE [LARGE SCALE GENOMIC DNA]</scope>
    <source>
        <strain evidence="3">cv. KIB-2019</strain>
    </source>
</reference>
<gene>
    <name evidence="2" type="ORF">K7X08_022528</name>
</gene>
<feature type="transmembrane region" description="Helical" evidence="1">
    <location>
        <begin position="91"/>
        <end position="107"/>
    </location>
</feature>
<evidence type="ECO:0000313" key="3">
    <source>
        <dbReference type="Proteomes" id="UP001152561"/>
    </source>
</evidence>
<keyword evidence="1" id="KW-1133">Transmembrane helix</keyword>
<dbReference type="AlphaFoldDB" id="A0A9Q1RHQ6"/>
<sequence length="109" mass="12857">MKVERNKLKKIVHGMNADERYNMRNIVDEMEAISIERDNLRKKLEEMDFVNIQEAAEITILEEKVEEMEFISAQEVGRVVILEKKIKKLKATIFISWALFLVFLVGMKK</sequence>
<keyword evidence="1" id="KW-0812">Transmembrane</keyword>
<keyword evidence="1" id="KW-0472">Membrane</keyword>
<keyword evidence="3" id="KW-1185">Reference proteome</keyword>
<name>A0A9Q1RHQ6_9SOLA</name>
<organism evidence="2 3">
    <name type="scientific">Anisodus acutangulus</name>
    <dbReference type="NCBI Taxonomy" id="402998"/>
    <lineage>
        <taxon>Eukaryota</taxon>
        <taxon>Viridiplantae</taxon>
        <taxon>Streptophyta</taxon>
        <taxon>Embryophyta</taxon>
        <taxon>Tracheophyta</taxon>
        <taxon>Spermatophyta</taxon>
        <taxon>Magnoliopsida</taxon>
        <taxon>eudicotyledons</taxon>
        <taxon>Gunneridae</taxon>
        <taxon>Pentapetalae</taxon>
        <taxon>asterids</taxon>
        <taxon>lamiids</taxon>
        <taxon>Solanales</taxon>
        <taxon>Solanaceae</taxon>
        <taxon>Solanoideae</taxon>
        <taxon>Hyoscyameae</taxon>
        <taxon>Anisodus</taxon>
    </lineage>
</organism>
<protein>
    <submittedName>
        <fullName evidence="2">Uncharacterized protein</fullName>
    </submittedName>
</protein>
<proteinExistence type="predicted"/>
<evidence type="ECO:0000256" key="1">
    <source>
        <dbReference type="SAM" id="Phobius"/>
    </source>
</evidence>